<evidence type="ECO:0000313" key="2">
    <source>
        <dbReference type="Proteomes" id="UP001209878"/>
    </source>
</evidence>
<proteinExistence type="predicted"/>
<sequence>MTEGSISSIPSAAASVTSMASFITDTNNPTMTQQLVTSHQQLLQVQQQQLQQQQQMSFSEEAALFGQFPLHHGLIAQPCPSLLALGFPQLQQQVFHPQMYQDIETVLTQQSQQAQYCAPMISGQASESPWSVDHTLQQFVSPAAHPQMVASSFYGGLPVLMPTGGAGMQLVMSATHPVPVSDVISSLSSLNSL</sequence>
<dbReference type="EMBL" id="JAODUO010000871">
    <property type="protein sequence ID" value="KAK2173494.1"/>
    <property type="molecule type" value="Genomic_DNA"/>
</dbReference>
<accession>A0AAD9KKW9</accession>
<protein>
    <submittedName>
        <fullName evidence="1">Uncharacterized protein</fullName>
    </submittedName>
</protein>
<keyword evidence="2" id="KW-1185">Reference proteome</keyword>
<name>A0AAD9KKW9_RIDPI</name>
<dbReference type="Proteomes" id="UP001209878">
    <property type="component" value="Unassembled WGS sequence"/>
</dbReference>
<dbReference type="AlphaFoldDB" id="A0AAD9KKW9"/>
<evidence type="ECO:0000313" key="1">
    <source>
        <dbReference type="EMBL" id="KAK2173494.1"/>
    </source>
</evidence>
<gene>
    <name evidence="1" type="ORF">NP493_867g01005</name>
</gene>
<organism evidence="1 2">
    <name type="scientific">Ridgeia piscesae</name>
    <name type="common">Tubeworm</name>
    <dbReference type="NCBI Taxonomy" id="27915"/>
    <lineage>
        <taxon>Eukaryota</taxon>
        <taxon>Metazoa</taxon>
        <taxon>Spiralia</taxon>
        <taxon>Lophotrochozoa</taxon>
        <taxon>Annelida</taxon>
        <taxon>Polychaeta</taxon>
        <taxon>Sedentaria</taxon>
        <taxon>Canalipalpata</taxon>
        <taxon>Sabellida</taxon>
        <taxon>Siboglinidae</taxon>
        <taxon>Ridgeia</taxon>
    </lineage>
</organism>
<comment type="caution">
    <text evidence="1">The sequence shown here is derived from an EMBL/GenBank/DDBJ whole genome shotgun (WGS) entry which is preliminary data.</text>
</comment>
<reference evidence="1" key="1">
    <citation type="journal article" date="2023" name="Mol. Biol. Evol.">
        <title>Third-Generation Sequencing Reveals the Adaptive Role of the Epigenome in Three Deep-Sea Polychaetes.</title>
        <authorList>
            <person name="Perez M."/>
            <person name="Aroh O."/>
            <person name="Sun Y."/>
            <person name="Lan Y."/>
            <person name="Juniper S.K."/>
            <person name="Young C.R."/>
            <person name="Angers B."/>
            <person name="Qian P.Y."/>
        </authorList>
    </citation>
    <scope>NUCLEOTIDE SEQUENCE</scope>
    <source>
        <strain evidence="1">R07B-5</strain>
    </source>
</reference>